<organism evidence="1 2">
    <name type="scientific">Flavobacterium croceum DSM 17960</name>
    <dbReference type="NCBI Taxonomy" id="1121886"/>
    <lineage>
        <taxon>Bacteria</taxon>
        <taxon>Pseudomonadati</taxon>
        <taxon>Bacteroidota</taxon>
        <taxon>Flavobacteriia</taxon>
        <taxon>Flavobacteriales</taxon>
        <taxon>Flavobacteriaceae</taxon>
        <taxon>Flavobacterium</taxon>
    </lineage>
</organism>
<dbReference type="RefSeq" id="WP_103726435.1">
    <property type="nucleotide sequence ID" value="NZ_PQNY01000011.1"/>
</dbReference>
<dbReference type="Proteomes" id="UP000237056">
    <property type="component" value="Unassembled WGS sequence"/>
</dbReference>
<proteinExistence type="predicted"/>
<comment type="caution">
    <text evidence="1">The sequence shown here is derived from an EMBL/GenBank/DDBJ whole genome shotgun (WGS) entry which is preliminary data.</text>
</comment>
<evidence type="ECO:0000313" key="2">
    <source>
        <dbReference type="Proteomes" id="UP000237056"/>
    </source>
</evidence>
<evidence type="ECO:0000313" key="1">
    <source>
        <dbReference type="EMBL" id="POS01328.1"/>
    </source>
</evidence>
<sequence length="209" mass="24490">MKKYILLLFCSSVLSQNPFSKEYPNNILAIKGCGYINLLDGGFGSIIGLEKSYFKNHSIGAKFIYNAFTPHREDTANNYEPIDYSKDKDISYIIEYKYYFDFNIIKDKAVIPYFSISYKNGKRTFDNDVNYPHDFYHRETKYNLFGPAIGTLVVLGESKKWTIDTQIGYLLGNKNRKTEYVFPIQFNQNDIFNTDLFRFEIMLTYTIDL</sequence>
<evidence type="ECO:0008006" key="3">
    <source>
        <dbReference type="Google" id="ProtNLM"/>
    </source>
</evidence>
<name>A0A2S4N6I4_9FLAO</name>
<dbReference type="EMBL" id="PQNY01000011">
    <property type="protein sequence ID" value="POS01328.1"/>
    <property type="molecule type" value="Genomic_DNA"/>
</dbReference>
<reference evidence="1 2" key="1">
    <citation type="submission" date="2018-01" db="EMBL/GenBank/DDBJ databases">
        <title>Genomic Encyclopedia of Type Strains, Phase I: the one thousand microbial genomes (KMG-I) project.</title>
        <authorList>
            <person name="Goeker M."/>
        </authorList>
    </citation>
    <scope>NUCLEOTIDE SEQUENCE [LARGE SCALE GENOMIC DNA]</scope>
    <source>
        <strain evidence="1 2">DSM 17960</strain>
    </source>
</reference>
<protein>
    <recommendedName>
        <fullName evidence="3">Outer membrane protein with beta-barrel domain</fullName>
    </recommendedName>
</protein>
<keyword evidence="2" id="KW-1185">Reference proteome</keyword>
<accession>A0A2S4N6I4</accession>
<dbReference type="AlphaFoldDB" id="A0A2S4N6I4"/>
<gene>
    <name evidence="1" type="ORF">Q361_11139</name>
</gene>